<evidence type="ECO:0000256" key="1">
    <source>
        <dbReference type="SAM" id="MobiDB-lite"/>
    </source>
</evidence>
<dbReference type="Proteomes" id="UP000198765">
    <property type="component" value="Chromosome I"/>
</dbReference>
<evidence type="ECO:0000256" key="2">
    <source>
        <dbReference type="SAM" id="Phobius"/>
    </source>
</evidence>
<protein>
    <recommendedName>
        <fullName evidence="5">DUF1616 domain-containing protein</fullName>
    </recommendedName>
</protein>
<dbReference type="EMBL" id="LT594324">
    <property type="protein sequence ID" value="SBT42698.1"/>
    <property type="molecule type" value="Genomic_DNA"/>
</dbReference>
<accession>A0A1A8ZFT4</accession>
<dbReference type="PATRIC" id="fig|299146.4.peg.1632"/>
<proteinExistence type="predicted"/>
<keyword evidence="2" id="KW-1133">Transmembrane helix</keyword>
<reference evidence="3 4" key="1">
    <citation type="submission" date="2016-06" db="EMBL/GenBank/DDBJ databases">
        <authorList>
            <person name="Kjaerup R.B."/>
            <person name="Dalgaard T.S."/>
            <person name="Juul-Madsen H.R."/>
        </authorList>
    </citation>
    <scope>NUCLEOTIDE SEQUENCE [LARGE SCALE GENOMIC DNA]</scope>
    <source>
        <strain evidence="3 4">DSM 45248</strain>
    </source>
</reference>
<feature type="region of interest" description="Disordered" evidence="1">
    <location>
        <begin position="1"/>
        <end position="27"/>
    </location>
</feature>
<sequence>MTQIAELGSHAHPVSGDRRVPPSPPADLPSGTPWPGLVTLVAGDAVLALVLWDVPGILRTVTVLGYLAVAPGLACARLIRIPDGLTRFAVGVALSLALGVLVAQGMIHLHLWSPLLGIIILTVIASLVTLIELGRGALHHRRNRWMEAE</sequence>
<evidence type="ECO:0008006" key="5">
    <source>
        <dbReference type="Google" id="ProtNLM"/>
    </source>
</evidence>
<feature type="transmembrane region" description="Helical" evidence="2">
    <location>
        <begin position="57"/>
        <end position="76"/>
    </location>
</feature>
<keyword evidence="4" id="KW-1185">Reference proteome</keyword>
<feature type="transmembrane region" description="Helical" evidence="2">
    <location>
        <begin position="115"/>
        <end position="134"/>
    </location>
</feature>
<keyword evidence="2" id="KW-0812">Transmembrane</keyword>
<name>A0A1A8ZFT4_9ACTN</name>
<evidence type="ECO:0000313" key="3">
    <source>
        <dbReference type="EMBL" id="SBT42698.1"/>
    </source>
</evidence>
<dbReference type="AlphaFoldDB" id="A0A1A8ZFT4"/>
<feature type="transmembrane region" description="Helical" evidence="2">
    <location>
        <begin position="88"/>
        <end position="109"/>
    </location>
</feature>
<gene>
    <name evidence="3" type="ORF">GA0070621_1585</name>
</gene>
<organism evidence="3 4">
    <name type="scientific">Micromonospora narathiwatensis</name>
    <dbReference type="NCBI Taxonomy" id="299146"/>
    <lineage>
        <taxon>Bacteria</taxon>
        <taxon>Bacillati</taxon>
        <taxon>Actinomycetota</taxon>
        <taxon>Actinomycetes</taxon>
        <taxon>Micromonosporales</taxon>
        <taxon>Micromonosporaceae</taxon>
        <taxon>Micromonospora</taxon>
    </lineage>
</organism>
<keyword evidence="2" id="KW-0472">Membrane</keyword>
<evidence type="ECO:0000313" key="4">
    <source>
        <dbReference type="Proteomes" id="UP000198765"/>
    </source>
</evidence>